<protein>
    <recommendedName>
        <fullName evidence="4">Flagellar FliJ protein</fullName>
    </recommendedName>
</protein>
<gene>
    <name evidence="2" type="ORF">ruthe_02374</name>
</gene>
<name>S9SD71_9RHOB</name>
<dbReference type="AlphaFoldDB" id="S9SD71"/>
<comment type="caution">
    <text evidence="2">The sequence shown here is derived from an EMBL/GenBank/DDBJ whole genome shotgun (WGS) entry which is preliminary data.</text>
</comment>
<dbReference type="Proteomes" id="UP000015346">
    <property type="component" value="Unassembled WGS sequence"/>
</dbReference>
<accession>S9SD71</accession>
<evidence type="ECO:0000313" key="2">
    <source>
        <dbReference type="EMBL" id="EPX84164.1"/>
    </source>
</evidence>
<dbReference type="HOGENOM" id="CLU_1968927_0_0_5"/>
<reference evidence="2 3" key="1">
    <citation type="journal article" date="2013" name="Stand. Genomic Sci.">
        <title>Genome sequence of the reddish-pigmented Rubellimicrobium thermophilum type strain (DSM 16684(T)), a member of the Roseobacter clade.</title>
        <authorList>
            <person name="Fiebig A."/>
            <person name="Riedel T."/>
            <person name="Gronow S."/>
            <person name="Petersen J."/>
            <person name="Klenk H.P."/>
            <person name="Goker M."/>
        </authorList>
    </citation>
    <scope>NUCLEOTIDE SEQUENCE [LARGE SCALE GENOMIC DNA]</scope>
    <source>
        <strain evidence="2 3">DSM 16684</strain>
    </source>
</reference>
<proteinExistence type="predicted"/>
<evidence type="ECO:0008006" key="4">
    <source>
        <dbReference type="Google" id="ProtNLM"/>
    </source>
</evidence>
<keyword evidence="3" id="KW-1185">Reference proteome</keyword>
<keyword evidence="1" id="KW-0175">Coiled coil</keyword>
<organism evidence="2 3">
    <name type="scientific">Rubellimicrobium thermophilum DSM 16684</name>
    <dbReference type="NCBI Taxonomy" id="1123069"/>
    <lineage>
        <taxon>Bacteria</taxon>
        <taxon>Pseudomonadati</taxon>
        <taxon>Pseudomonadota</taxon>
        <taxon>Alphaproteobacteria</taxon>
        <taxon>Rhodobacterales</taxon>
        <taxon>Roseobacteraceae</taxon>
        <taxon>Rubellimicrobium</taxon>
    </lineage>
</organism>
<dbReference type="EMBL" id="AOLV01000028">
    <property type="protein sequence ID" value="EPX84164.1"/>
    <property type="molecule type" value="Genomic_DNA"/>
</dbReference>
<dbReference type="STRING" id="1123069.ruthe_02374"/>
<feature type="coiled-coil region" evidence="1">
    <location>
        <begin position="15"/>
        <end position="42"/>
    </location>
</feature>
<dbReference type="RefSeq" id="WP_021098456.1">
    <property type="nucleotide sequence ID" value="NZ_KE557322.1"/>
</dbReference>
<evidence type="ECO:0000256" key="1">
    <source>
        <dbReference type="SAM" id="Coils"/>
    </source>
</evidence>
<evidence type="ECO:0000313" key="3">
    <source>
        <dbReference type="Proteomes" id="UP000015346"/>
    </source>
</evidence>
<sequence length="127" mass="14060">MKGAGTLAHVAALASAAAEARCAALRRREQDLRARLAALETARRDRAARARADDPALLAGADLRWEGWVEARAAALRSDLARCLVEIEIARDALARAWGRAQAAEALAREERLGRIRRRERQQERGW</sequence>